<feature type="region of interest" description="Disordered" evidence="1">
    <location>
        <begin position="1"/>
        <end position="94"/>
    </location>
</feature>
<evidence type="ECO:0000313" key="3">
    <source>
        <dbReference type="EMBL" id="MFF4524867.1"/>
    </source>
</evidence>
<keyword evidence="2" id="KW-0812">Transmembrane</keyword>
<keyword evidence="2" id="KW-1133">Transmembrane helix</keyword>
<organism evidence="3 4">
    <name type="scientific">Streptomyces bluensis</name>
    <dbReference type="NCBI Taxonomy" id="33897"/>
    <lineage>
        <taxon>Bacteria</taxon>
        <taxon>Bacillati</taxon>
        <taxon>Actinomycetota</taxon>
        <taxon>Actinomycetes</taxon>
        <taxon>Kitasatosporales</taxon>
        <taxon>Streptomycetaceae</taxon>
        <taxon>Streptomyces</taxon>
    </lineage>
</organism>
<gene>
    <name evidence="3" type="ORF">ACFY1D_26065</name>
</gene>
<protein>
    <recommendedName>
        <fullName evidence="5">Serine/arginine repetitive matrix protein 2</fullName>
    </recommendedName>
</protein>
<feature type="transmembrane region" description="Helical" evidence="2">
    <location>
        <begin position="101"/>
        <end position="120"/>
    </location>
</feature>
<dbReference type="Proteomes" id="UP001602058">
    <property type="component" value="Unassembled WGS sequence"/>
</dbReference>
<dbReference type="RefSeq" id="WP_387889886.1">
    <property type="nucleotide sequence ID" value="NZ_JBIAWJ010000015.1"/>
</dbReference>
<name>A0ABW6UNY6_9ACTN</name>
<feature type="compositionally biased region" description="Basic and acidic residues" evidence="1">
    <location>
        <begin position="8"/>
        <end position="23"/>
    </location>
</feature>
<feature type="compositionally biased region" description="Pro residues" evidence="1">
    <location>
        <begin position="59"/>
        <end position="86"/>
    </location>
</feature>
<evidence type="ECO:0000313" key="4">
    <source>
        <dbReference type="Proteomes" id="UP001602058"/>
    </source>
</evidence>
<keyword evidence="2" id="KW-0472">Membrane</keyword>
<feature type="compositionally biased region" description="Polar residues" evidence="1">
    <location>
        <begin position="148"/>
        <end position="170"/>
    </location>
</feature>
<accession>A0ABW6UNY6</accession>
<sequence>MNGGQRYWNEETQRWEDGTRETAHATPPPPGRPDHEPAVAAPHGDDEGVLPPAASESPGTPPPPTPPPPPPSSAPWPSGPAWPPADQPSEPVGGRFDRRRVWAAVVAGAAVVGVTVGLVLTQTTGGGDDGGRDRKAGETVTPTDPAGTYTSESPTGDVSQETPSPSLTAAQLPTGYESFDDPEGFRTAVPEGWERDSVPSQYGMDVVNFRSPDGEQRIQVFQVAEATPQESFDLFLSPDTPKSDSFRELGRQDLSDGDFVGERLEYLVDSIRGEPDVGTWHVVDTRFAAADGTLYAVAVYGRDDDGRSDEVSMSDTAVGWFCPPGTTCAG</sequence>
<evidence type="ECO:0000256" key="2">
    <source>
        <dbReference type="SAM" id="Phobius"/>
    </source>
</evidence>
<dbReference type="EMBL" id="JBIAWJ010000015">
    <property type="protein sequence ID" value="MFF4524867.1"/>
    <property type="molecule type" value="Genomic_DNA"/>
</dbReference>
<evidence type="ECO:0008006" key="5">
    <source>
        <dbReference type="Google" id="ProtNLM"/>
    </source>
</evidence>
<reference evidence="3 4" key="1">
    <citation type="submission" date="2024-10" db="EMBL/GenBank/DDBJ databases">
        <title>The Natural Products Discovery Center: Release of the First 8490 Sequenced Strains for Exploring Actinobacteria Biosynthetic Diversity.</title>
        <authorList>
            <person name="Kalkreuter E."/>
            <person name="Kautsar S.A."/>
            <person name="Yang D."/>
            <person name="Bader C.D."/>
            <person name="Teijaro C.N."/>
            <person name="Fluegel L."/>
            <person name="Davis C.M."/>
            <person name="Simpson J.R."/>
            <person name="Lauterbach L."/>
            <person name="Steele A.D."/>
            <person name="Gui C."/>
            <person name="Meng S."/>
            <person name="Li G."/>
            <person name="Viehrig K."/>
            <person name="Ye F."/>
            <person name="Su P."/>
            <person name="Kiefer A.F."/>
            <person name="Nichols A."/>
            <person name="Cepeda A.J."/>
            <person name="Yan W."/>
            <person name="Fan B."/>
            <person name="Jiang Y."/>
            <person name="Adhikari A."/>
            <person name="Zheng C.-J."/>
            <person name="Schuster L."/>
            <person name="Cowan T.M."/>
            <person name="Smanski M.J."/>
            <person name="Chevrette M.G."/>
            <person name="De Carvalho L.P.S."/>
            <person name="Shen B."/>
        </authorList>
    </citation>
    <scope>NUCLEOTIDE SEQUENCE [LARGE SCALE GENOMIC DNA]</scope>
    <source>
        <strain evidence="3 4">NPDC001390</strain>
    </source>
</reference>
<keyword evidence="4" id="KW-1185">Reference proteome</keyword>
<feature type="region of interest" description="Disordered" evidence="1">
    <location>
        <begin position="121"/>
        <end position="170"/>
    </location>
</feature>
<evidence type="ECO:0000256" key="1">
    <source>
        <dbReference type="SAM" id="MobiDB-lite"/>
    </source>
</evidence>
<proteinExistence type="predicted"/>
<comment type="caution">
    <text evidence="3">The sequence shown here is derived from an EMBL/GenBank/DDBJ whole genome shotgun (WGS) entry which is preliminary data.</text>
</comment>